<evidence type="ECO:0000313" key="7">
    <source>
        <dbReference type="Proteomes" id="UP000799772"/>
    </source>
</evidence>
<evidence type="ECO:0000256" key="3">
    <source>
        <dbReference type="ARBA" id="ARBA00022989"/>
    </source>
</evidence>
<keyword evidence="2 5" id="KW-0812">Transmembrane</keyword>
<evidence type="ECO:0000256" key="5">
    <source>
        <dbReference type="SAM" id="Phobius"/>
    </source>
</evidence>
<dbReference type="PANTHER" id="PTHR10250">
    <property type="entry name" value="MICROSOMAL GLUTATHIONE S-TRANSFERASE"/>
    <property type="match status" value="1"/>
</dbReference>
<organism evidence="6 7">
    <name type="scientific">Rhizodiscina lignyota</name>
    <dbReference type="NCBI Taxonomy" id="1504668"/>
    <lineage>
        <taxon>Eukaryota</taxon>
        <taxon>Fungi</taxon>
        <taxon>Dikarya</taxon>
        <taxon>Ascomycota</taxon>
        <taxon>Pezizomycotina</taxon>
        <taxon>Dothideomycetes</taxon>
        <taxon>Pleosporomycetidae</taxon>
        <taxon>Aulographales</taxon>
        <taxon>Rhizodiscinaceae</taxon>
        <taxon>Rhizodiscina</taxon>
    </lineage>
</organism>
<sequence>MSLSITLPKEYGYVLLTATATFFVSTWHGMRVAPFRKAAKMPYPNAYATTSDIDKADSEERKKAMYLFNCAQRAHANFMENYNSTLPAILIAGLKFPLTSAAVGAVWTVCRVLYARGYTRADKEQGKGRYAGMAFWLCQAVLYGMTGWMGVQMFM</sequence>
<evidence type="ECO:0000256" key="2">
    <source>
        <dbReference type="ARBA" id="ARBA00022692"/>
    </source>
</evidence>
<dbReference type="InterPro" id="IPR023352">
    <property type="entry name" value="MAPEG-like_dom_sf"/>
</dbReference>
<name>A0A9P4MCY5_9PEZI</name>
<feature type="transmembrane region" description="Helical" evidence="5">
    <location>
        <begin position="12"/>
        <end position="30"/>
    </location>
</feature>
<dbReference type="GO" id="GO:0016020">
    <property type="term" value="C:membrane"/>
    <property type="evidence" value="ECO:0007669"/>
    <property type="project" value="UniProtKB-SubCell"/>
</dbReference>
<dbReference type="Pfam" id="PF01124">
    <property type="entry name" value="MAPEG"/>
    <property type="match status" value="1"/>
</dbReference>
<feature type="transmembrane region" description="Helical" evidence="5">
    <location>
        <begin position="130"/>
        <end position="151"/>
    </location>
</feature>
<reference evidence="6" key="1">
    <citation type="journal article" date="2020" name="Stud. Mycol.">
        <title>101 Dothideomycetes genomes: a test case for predicting lifestyles and emergence of pathogens.</title>
        <authorList>
            <person name="Haridas S."/>
            <person name="Albert R."/>
            <person name="Binder M."/>
            <person name="Bloem J."/>
            <person name="Labutti K."/>
            <person name="Salamov A."/>
            <person name="Andreopoulos B."/>
            <person name="Baker S."/>
            <person name="Barry K."/>
            <person name="Bills G."/>
            <person name="Bluhm B."/>
            <person name="Cannon C."/>
            <person name="Castanera R."/>
            <person name="Culley D."/>
            <person name="Daum C."/>
            <person name="Ezra D."/>
            <person name="Gonzalez J."/>
            <person name="Henrissat B."/>
            <person name="Kuo A."/>
            <person name="Liang C."/>
            <person name="Lipzen A."/>
            <person name="Lutzoni F."/>
            <person name="Magnuson J."/>
            <person name="Mondo S."/>
            <person name="Nolan M."/>
            <person name="Ohm R."/>
            <person name="Pangilinan J."/>
            <person name="Park H.-J."/>
            <person name="Ramirez L."/>
            <person name="Alfaro M."/>
            <person name="Sun H."/>
            <person name="Tritt A."/>
            <person name="Yoshinaga Y."/>
            <person name="Zwiers L.-H."/>
            <person name="Turgeon B."/>
            <person name="Goodwin S."/>
            <person name="Spatafora J."/>
            <person name="Crous P."/>
            <person name="Grigoriev I."/>
        </authorList>
    </citation>
    <scope>NUCLEOTIDE SEQUENCE</scope>
    <source>
        <strain evidence="6">CBS 133067</strain>
    </source>
</reference>
<evidence type="ECO:0000313" key="6">
    <source>
        <dbReference type="EMBL" id="KAF2101124.1"/>
    </source>
</evidence>
<dbReference type="InterPro" id="IPR001129">
    <property type="entry name" value="Membr-assoc_MAPEG"/>
</dbReference>
<dbReference type="GO" id="GO:0005635">
    <property type="term" value="C:nuclear envelope"/>
    <property type="evidence" value="ECO:0007669"/>
    <property type="project" value="TreeGrafter"/>
</dbReference>
<feature type="transmembrane region" description="Helical" evidence="5">
    <location>
        <begin position="88"/>
        <end position="109"/>
    </location>
</feature>
<keyword evidence="7" id="KW-1185">Reference proteome</keyword>
<dbReference type="PANTHER" id="PTHR10250:SF26">
    <property type="entry name" value="GLUTATHIONE S-TRANSFERASE 3, MITOCHONDRIAL"/>
    <property type="match status" value="1"/>
</dbReference>
<comment type="caution">
    <text evidence="6">The sequence shown here is derived from an EMBL/GenBank/DDBJ whole genome shotgun (WGS) entry which is preliminary data.</text>
</comment>
<dbReference type="SUPFAM" id="SSF161084">
    <property type="entry name" value="MAPEG domain-like"/>
    <property type="match status" value="1"/>
</dbReference>
<comment type="subcellular location">
    <subcellularLocation>
        <location evidence="1">Membrane</location>
        <topology evidence="1">Multi-pass membrane protein</topology>
    </subcellularLocation>
</comment>
<dbReference type="GO" id="GO:0004602">
    <property type="term" value="F:glutathione peroxidase activity"/>
    <property type="evidence" value="ECO:0007669"/>
    <property type="project" value="TreeGrafter"/>
</dbReference>
<evidence type="ECO:0000256" key="1">
    <source>
        <dbReference type="ARBA" id="ARBA00004141"/>
    </source>
</evidence>
<proteinExistence type="predicted"/>
<dbReference type="GO" id="GO:0005783">
    <property type="term" value="C:endoplasmic reticulum"/>
    <property type="evidence" value="ECO:0007669"/>
    <property type="project" value="TreeGrafter"/>
</dbReference>
<dbReference type="Gene3D" id="1.20.120.550">
    <property type="entry name" value="Membrane associated eicosanoid/glutathione metabolism-like domain"/>
    <property type="match status" value="1"/>
</dbReference>
<evidence type="ECO:0000256" key="4">
    <source>
        <dbReference type="ARBA" id="ARBA00023136"/>
    </source>
</evidence>
<dbReference type="GO" id="GO:0004364">
    <property type="term" value="F:glutathione transferase activity"/>
    <property type="evidence" value="ECO:0007669"/>
    <property type="project" value="TreeGrafter"/>
</dbReference>
<dbReference type="AlphaFoldDB" id="A0A9P4MCY5"/>
<dbReference type="OrthoDB" id="410651at2759"/>
<dbReference type="Proteomes" id="UP000799772">
    <property type="component" value="Unassembled WGS sequence"/>
</dbReference>
<keyword evidence="3 5" id="KW-1133">Transmembrane helix</keyword>
<protein>
    <submittedName>
        <fullName evidence="6">Membrane-associated proteins in eicosanoid and glutathione metabolism</fullName>
    </submittedName>
</protein>
<accession>A0A9P4MCY5</accession>
<dbReference type="InterPro" id="IPR050997">
    <property type="entry name" value="MAPEG"/>
</dbReference>
<dbReference type="EMBL" id="ML978124">
    <property type="protein sequence ID" value="KAF2101124.1"/>
    <property type="molecule type" value="Genomic_DNA"/>
</dbReference>
<gene>
    <name evidence="6" type="ORF">NA57DRAFT_65394</name>
</gene>
<keyword evidence="4 5" id="KW-0472">Membrane</keyword>